<evidence type="ECO:0000256" key="1">
    <source>
        <dbReference type="ARBA" id="ARBA00022603"/>
    </source>
</evidence>
<dbReference type="InterPro" id="IPR001077">
    <property type="entry name" value="COMT_C"/>
</dbReference>
<dbReference type="PANTHER" id="PTHR43712">
    <property type="entry name" value="PUTATIVE (AFU_ORTHOLOGUE AFUA_4G14580)-RELATED"/>
    <property type="match status" value="1"/>
</dbReference>
<reference evidence="6" key="1">
    <citation type="journal article" date="2020" name="New Phytol.">
        <title>Comparative genomics reveals dynamic genome evolution in host specialist ectomycorrhizal fungi.</title>
        <authorList>
            <person name="Lofgren L.A."/>
            <person name="Nguyen N.H."/>
            <person name="Vilgalys R."/>
            <person name="Ruytinx J."/>
            <person name="Liao H.L."/>
            <person name="Branco S."/>
            <person name="Kuo A."/>
            <person name="LaButti K."/>
            <person name="Lipzen A."/>
            <person name="Andreopoulos W."/>
            <person name="Pangilinan J."/>
            <person name="Riley R."/>
            <person name="Hundley H."/>
            <person name="Na H."/>
            <person name="Barry K."/>
            <person name="Grigoriev I.V."/>
            <person name="Stajich J.E."/>
            <person name="Kennedy P.G."/>
        </authorList>
    </citation>
    <scope>NUCLEOTIDE SEQUENCE</scope>
    <source>
        <strain evidence="6">S12</strain>
    </source>
</reference>
<dbReference type="InterPro" id="IPR012967">
    <property type="entry name" value="COMT_dimerisation"/>
</dbReference>
<accession>A0A9P7DCM4</accession>
<dbReference type="GO" id="GO:0046983">
    <property type="term" value="F:protein dimerization activity"/>
    <property type="evidence" value="ECO:0007669"/>
    <property type="project" value="InterPro"/>
</dbReference>
<evidence type="ECO:0000313" key="7">
    <source>
        <dbReference type="Proteomes" id="UP000719766"/>
    </source>
</evidence>
<keyword evidence="2" id="KW-0808">Transferase</keyword>
<dbReference type="GO" id="GO:0008171">
    <property type="term" value="F:O-methyltransferase activity"/>
    <property type="evidence" value="ECO:0007669"/>
    <property type="project" value="InterPro"/>
</dbReference>
<evidence type="ECO:0000256" key="2">
    <source>
        <dbReference type="ARBA" id="ARBA00022679"/>
    </source>
</evidence>
<dbReference type="AlphaFoldDB" id="A0A9P7DCM4"/>
<evidence type="ECO:0000259" key="5">
    <source>
        <dbReference type="Pfam" id="PF08100"/>
    </source>
</evidence>
<dbReference type="GeneID" id="64601252"/>
<feature type="domain" description="O-methyltransferase dimerisation" evidence="5">
    <location>
        <begin position="89"/>
        <end position="155"/>
    </location>
</feature>
<keyword evidence="1 6" id="KW-0489">Methyltransferase</keyword>
<evidence type="ECO:0000256" key="3">
    <source>
        <dbReference type="ARBA" id="ARBA00022691"/>
    </source>
</evidence>
<name>A0A9P7DCM4_9AGAM</name>
<feature type="domain" description="O-methyltransferase C-terminal" evidence="4">
    <location>
        <begin position="217"/>
        <end position="365"/>
    </location>
</feature>
<dbReference type="InterPro" id="IPR029063">
    <property type="entry name" value="SAM-dependent_MTases_sf"/>
</dbReference>
<dbReference type="Gene3D" id="1.10.10.10">
    <property type="entry name" value="Winged helix-like DNA-binding domain superfamily/Winged helix DNA-binding domain"/>
    <property type="match status" value="1"/>
</dbReference>
<gene>
    <name evidence="6" type="ORF">HD556DRAFT_1448763</name>
</gene>
<dbReference type="EMBL" id="JABBWE010000079">
    <property type="protein sequence ID" value="KAG1787426.1"/>
    <property type="molecule type" value="Genomic_DNA"/>
</dbReference>
<dbReference type="GO" id="GO:0032259">
    <property type="term" value="P:methylation"/>
    <property type="evidence" value="ECO:0007669"/>
    <property type="project" value="UniProtKB-KW"/>
</dbReference>
<dbReference type="SUPFAM" id="SSF53335">
    <property type="entry name" value="S-adenosyl-L-methionine-dependent methyltransferases"/>
    <property type="match status" value="1"/>
</dbReference>
<protein>
    <submittedName>
        <fullName evidence="6">S-adenosyl-L-methionine-dependent methyltransferase</fullName>
    </submittedName>
</protein>
<evidence type="ECO:0000259" key="4">
    <source>
        <dbReference type="Pfam" id="PF00891"/>
    </source>
</evidence>
<dbReference type="Gene3D" id="3.40.50.150">
    <property type="entry name" value="Vaccinia Virus protein VP39"/>
    <property type="match status" value="1"/>
</dbReference>
<dbReference type="OrthoDB" id="2410195at2759"/>
<dbReference type="PANTHER" id="PTHR43712:SF2">
    <property type="entry name" value="O-METHYLTRANSFERASE CICE"/>
    <property type="match status" value="1"/>
</dbReference>
<comment type="caution">
    <text evidence="6">The sequence shown here is derived from an EMBL/GenBank/DDBJ whole genome shotgun (WGS) entry which is preliminary data.</text>
</comment>
<sequence length="430" mass="48528">MTEPNELKVEALLEIINSSARKAMAEYKNTGHGVPGVDAGTFHPLDFATDTLALGKAIRLLEGACEQLNTILASPQRTVHNFVHNYNWACIDVAVQSRIADVLDKHPEGLSVDVLANAVDLDKTKIARVLRVLTLRGCFKEVKRDVFANTRISLVLKATNNVGFYIKTQREFPKYAAVLYETMVDQEFARSDKVERAPRVFTLGKEVKNNNFWEMNDEARDIFHKAMMGYSEILNFSAVLHYYPWDNVSSVVDIGSGIGAMSIPLAKMFPHLRITNQDLPETIKLSRNTWETNAPEVLLDGRVEFVPLNFLEESPVVGKDVYYLRSIIHDWPDEESRVILRNVRKAMGPNSRVLIHECVLSRAFEGPDVGANESSEDHKAPEPTLLNFGSHTTHHLDMTMWFVFNGKERTLKEFKIIGQVPSMPGYIDDV</sequence>
<dbReference type="CDD" id="cd02440">
    <property type="entry name" value="AdoMet_MTases"/>
    <property type="match status" value="1"/>
</dbReference>
<organism evidence="6 7">
    <name type="scientific">Suillus plorans</name>
    <dbReference type="NCBI Taxonomy" id="116603"/>
    <lineage>
        <taxon>Eukaryota</taxon>
        <taxon>Fungi</taxon>
        <taxon>Dikarya</taxon>
        <taxon>Basidiomycota</taxon>
        <taxon>Agaricomycotina</taxon>
        <taxon>Agaricomycetes</taxon>
        <taxon>Agaricomycetidae</taxon>
        <taxon>Boletales</taxon>
        <taxon>Suillineae</taxon>
        <taxon>Suillaceae</taxon>
        <taxon>Suillus</taxon>
    </lineage>
</organism>
<dbReference type="InterPro" id="IPR036388">
    <property type="entry name" value="WH-like_DNA-bd_sf"/>
</dbReference>
<dbReference type="RefSeq" id="XP_041154776.1">
    <property type="nucleotide sequence ID" value="XM_041307488.1"/>
</dbReference>
<keyword evidence="7" id="KW-1185">Reference proteome</keyword>
<keyword evidence="3" id="KW-0949">S-adenosyl-L-methionine</keyword>
<dbReference type="Pfam" id="PF00891">
    <property type="entry name" value="Methyltransf_2"/>
    <property type="match status" value="1"/>
</dbReference>
<dbReference type="Pfam" id="PF08100">
    <property type="entry name" value="Dimerisation"/>
    <property type="match status" value="1"/>
</dbReference>
<proteinExistence type="predicted"/>
<evidence type="ECO:0000313" key="6">
    <source>
        <dbReference type="EMBL" id="KAG1787426.1"/>
    </source>
</evidence>
<dbReference type="Proteomes" id="UP000719766">
    <property type="component" value="Unassembled WGS sequence"/>
</dbReference>
<dbReference type="InterPro" id="IPR016461">
    <property type="entry name" value="COMT-like"/>
</dbReference>
<dbReference type="SUPFAM" id="SSF46785">
    <property type="entry name" value="Winged helix' DNA-binding domain"/>
    <property type="match status" value="1"/>
</dbReference>
<dbReference type="PROSITE" id="PS51683">
    <property type="entry name" value="SAM_OMT_II"/>
    <property type="match status" value="1"/>
</dbReference>
<dbReference type="InterPro" id="IPR036390">
    <property type="entry name" value="WH_DNA-bd_sf"/>
</dbReference>